<dbReference type="RefSeq" id="WP_084099312.1">
    <property type="nucleotide sequence ID" value="NZ_FWXK01000006.1"/>
</dbReference>
<protein>
    <submittedName>
        <fullName evidence="2">Energy coupling factor transporter S component ThiW</fullName>
    </submittedName>
</protein>
<dbReference type="Pfam" id="PF09512">
    <property type="entry name" value="ThiW"/>
    <property type="match status" value="1"/>
</dbReference>
<gene>
    <name evidence="2" type="ORF">SAMN04487984_1194</name>
</gene>
<keyword evidence="3" id="KW-1185">Reference proteome</keyword>
<evidence type="ECO:0000256" key="1">
    <source>
        <dbReference type="SAM" id="Phobius"/>
    </source>
</evidence>
<name>A0A1W1Z813_9LACT</name>
<proteinExistence type="predicted"/>
<dbReference type="Proteomes" id="UP000243884">
    <property type="component" value="Unassembled WGS sequence"/>
</dbReference>
<dbReference type="AlphaFoldDB" id="A0A1W1Z813"/>
<feature type="transmembrane region" description="Helical" evidence="1">
    <location>
        <begin position="7"/>
        <end position="26"/>
    </location>
</feature>
<dbReference type="PIRSF" id="PIRSF024534">
    <property type="entry name" value="ThiW"/>
    <property type="match status" value="1"/>
</dbReference>
<evidence type="ECO:0000313" key="2">
    <source>
        <dbReference type="EMBL" id="SMC44600.1"/>
    </source>
</evidence>
<keyword evidence="1" id="KW-1133">Transmembrane helix</keyword>
<organism evidence="2 3">
    <name type="scientific">Aerococcus suis</name>
    <dbReference type="NCBI Taxonomy" id="371602"/>
    <lineage>
        <taxon>Bacteria</taxon>
        <taxon>Bacillati</taxon>
        <taxon>Bacillota</taxon>
        <taxon>Bacilli</taxon>
        <taxon>Lactobacillales</taxon>
        <taxon>Aerococcaceae</taxon>
        <taxon>Aerococcus</taxon>
    </lineage>
</organism>
<dbReference type="STRING" id="371602.SAMN04487984_1194"/>
<dbReference type="EMBL" id="FWXK01000006">
    <property type="protein sequence ID" value="SMC44600.1"/>
    <property type="molecule type" value="Genomic_DNA"/>
</dbReference>
<feature type="transmembrane region" description="Helical" evidence="1">
    <location>
        <begin position="38"/>
        <end position="59"/>
    </location>
</feature>
<keyword evidence="1" id="KW-0472">Membrane</keyword>
<feature type="transmembrane region" description="Helical" evidence="1">
    <location>
        <begin position="126"/>
        <end position="149"/>
    </location>
</feature>
<reference evidence="3" key="1">
    <citation type="submission" date="2017-04" db="EMBL/GenBank/DDBJ databases">
        <authorList>
            <person name="Varghese N."/>
            <person name="Submissions S."/>
        </authorList>
    </citation>
    <scope>NUCLEOTIDE SEQUENCE [LARGE SCALE GENOMIC DNA]</scope>
    <source>
        <strain evidence="3">DSM 21500</strain>
    </source>
</reference>
<feature type="transmembrane region" description="Helical" evidence="1">
    <location>
        <begin position="89"/>
        <end position="111"/>
    </location>
</feature>
<accession>A0A1W1Z813</accession>
<evidence type="ECO:0000313" key="3">
    <source>
        <dbReference type="Proteomes" id="UP000243884"/>
    </source>
</evidence>
<dbReference type="InterPro" id="IPR012652">
    <property type="entry name" value="ThiW"/>
</dbReference>
<dbReference type="OrthoDB" id="5516776at2"/>
<keyword evidence="1" id="KW-0812">Transmembrane</keyword>
<sequence length="162" mass="17693">MMKLRKWTFLGMFIALSFVLSTVIVFPNMAPAQHMMNVIGAVMLGPGYNALAAFLSGGLRMMLSGRPLVATSGWIGAFLSGLVYRKTHCLWLTVATEMIGSGMIAAVLYYYPMTAFVGADLPSPLFYIPFFLPSAIVGAIIGGIVQHLLRKHQIINQKITHN</sequence>
<dbReference type="Gene3D" id="1.10.1760.20">
    <property type="match status" value="1"/>
</dbReference>
<dbReference type="NCBIfam" id="TIGR02359">
    <property type="entry name" value="thiW"/>
    <property type="match status" value="1"/>
</dbReference>